<feature type="compositionally biased region" description="Basic residues" evidence="1">
    <location>
        <begin position="375"/>
        <end position="394"/>
    </location>
</feature>
<dbReference type="OrthoDB" id="2692698at2759"/>
<proteinExistence type="predicted"/>
<dbReference type="AlphaFoldDB" id="A0A166BNG4"/>
<feature type="region of interest" description="Disordered" evidence="1">
    <location>
        <begin position="344"/>
        <end position="397"/>
    </location>
</feature>
<reference evidence="2 3" key="1">
    <citation type="journal article" date="2016" name="Mol. Biol. Evol.">
        <title>Comparative Genomics of Early-Diverging Mushroom-Forming Fungi Provides Insights into the Origins of Lignocellulose Decay Capabilities.</title>
        <authorList>
            <person name="Nagy L.G."/>
            <person name="Riley R."/>
            <person name="Tritt A."/>
            <person name="Adam C."/>
            <person name="Daum C."/>
            <person name="Floudas D."/>
            <person name="Sun H."/>
            <person name="Yadav J.S."/>
            <person name="Pangilinan J."/>
            <person name="Larsson K.H."/>
            <person name="Matsuura K."/>
            <person name="Barry K."/>
            <person name="Labutti K."/>
            <person name="Kuo R."/>
            <person name="Ohm R.A."/>
            <person name="Bhattacharya S.S."/>
            <person name="Shirouzu T."/>
            <person name="Yoshinaga Y."/>
            <person name="Martin F.M."/>
            <person name="Grigoriev I.V."/>
            <person name="Hibbett D.S."/>
        </authorList>
    </citation>
    <scope>NUCLEOTIDE SEQUENCE [LARGE SCALE GENOMIC DNA]</scope>
    <source>
        <strain evidence="2 3">CBS 109695</strain>
    </source>
</reference>
<keyword evidence="3" id="KW-1185">Reference proteome</keyword>
<evidence type="ECO:0000313" key="3">
    <source>
        <dbReference type="Proteomes" id="UP000076532"/>
    </source>
</evidence>
<feature type="compositionally biased region" description="Low complexity" evidence="1">
    <location>
        <begin position="162"/>
        <end position="173"/>
    </location>
</feature>
<protein>
    <submittedName>
        <fullName evidence="2">Uncharacterized protein</fullName>
    </submittedName>
</protein>
<accession>A0A166BNG4</accession>
<feature type="region of interest" description="Disordered" evidence="1">
    <location>
        <begin position="66"/>
        <end position="86"/>
    </location>
</feature>
<sequence>MNSFFSLKRSVRSAKSPKKAPKPKPSSGRALAAIPEIEEEDFFCRSASSSTSSLVFPSTSAYSHLPHLAAPRPRERTSSNSSIVDVARERRGTARLSAYEFSIDDTLLLEPRPAPSPPRTPSPVKSARRNSISSKHSSGFRMVLGPGGLEFPRPPSTAAQHSCPSPTSTCTSSGTDDLPVSPTDDEFAFQLQAMPYTRPLHIRKRLARRRMSPVSTTPELSECESSPSESEEDTSEVGEWYTQQFSGVFAAPLPSPSPYACAQVPESPSPFTRETARPDSVISIFPAFAPAQKIQGRRPLPAIPATLMPSAQLDPSFPRRKRTICPPPAPVSASPVPVAKLVSSGLHLRRRRRPARGDGRRLLPARPRARAERLRQHHHEHQHHQHAAGVRPRARRDPRTVPRLRAVPVLARLRAVGRLPADADRGLRVADARHGPGRAAAPAAVAAEHADVPRARDARVRAAGGQARAEQRLRVLLPALAPARARRAPHRDSD</sequence>
<name>A0A166BNG4_9AGAM</name>
<feature type="compositionally biased region" description="Low complexity" evidence="1">
    <location>
        <begin position="215"/>
        <end position="228"/>
    </location>
</feature>
<feature type="compositionally biased region" description="Pro residues" evidence="1">
    <location>
        <begin position="112"/>
        <end position="121"/>
    </location>
</feature>
<organism evidence="2 3">
    <name type="scientific">Athelia psychrophila</name>
    <dbReference type="NCBI Taxonomy" id="1759441"/>
    <lineage>
        <taxon>Eukaryota</taxon>
        <taxon>Fungi</taxon>
        <taxon>Dikarya</taxon>
        <taxon>Basidiomycota</taxon>
        <taxon>Agaricomycotina</taxon>
        <taxon>Agaricomycetes</taxon>
        <taxon>Agaricomycetidae</taxon>
        <taxon>Atheliales</taxon>
        <taxon>Atheliaceae</taxon>
        <taxon>Athelia</taxon>
    </lineage>
</organism>
<dbReference type="EMBL" id="KV417642">
    <property type="protein sequence ID" value="KZP12821.1"/>
    <property type="molecule type" value="Genomic_DNA"/>
</dbReference>
<dbReference type="Proteomes" id="UP000076532">
    <property type="component" value="Unassembled WGS sequence"/>
</dbReference>
<feature type="region of interest" description="Disordered" evidence="1">
    <location>
        <begin position="1"/>
        <end position="30"/>
    </location>
</feature>
<gene>
    <name evidence="2" type="ORF">FIBSPDRAFT_151440</name>
</gene>
<feature type="region of interest" description="Disordered" evidence="1">
    <location>
        <begin position="107"/>
        <end position="183"/>
    </location>
</feature>
<evidence type="ECO:0000313" key="2">
    <source>
        <dbReference type="EMBL" id="KZP12821.1"/>
    </source>
</evidence>
<evidence type="ECO:0000256" key="1">
    <source>
        <dbReference type="SAM" id="MobiDB-lite"/>
    </source>
</evidence>
<feature type="region of interest" description="Disordered" evidence="1">
    <location>
        <begin position="209"/>
        <end position="237"/>
    </location>
</feature>
<feature type="compositionally biased region" description="Basic residues" evidence="1">
    <location>
        <begin position="9"/>
        <end position="22"/>
    </location>
</feature>